<evidence type="ECO:0000313" key="1">
    <source>
        <dbReference type="EMBL" id="KAG2085009.1"/>
    </source>
</evidence>
<dbReference type="GeneID" id="64696873"/>
<dbReference type="EMBL" id="JABBWM010000194">
    <property type="protein sequence ID" value="KAG2085009.1"/>
    <property type="molecule type" value="Genomic_DNA"/>
</dbReference>
<evidence type="ECO:0000313" key="2">
    <source>
        <dbReference type="Proteomes" id="UP000823399"/>
    </source>
</evidence>
<protein>
    <submittedName>
        <fullName evidence="1">Uncharacterized protein</fullName>
    </submittedName>
</protein>
<proteinExistence type="predicted"/>
<reference evidence="1" key="1">
    <citation type="journal article" date="2020" name="New Phytol.">
        <title>Comparative genomics reveals dynamic genome evolution in host specialist ectomycorrhizal fungi.</title>
        <authorList>
            <person name="Lofgren L.A."/>
            <person name="Nguyen N.H."/>
            <person name="Vilgalys R."/>
            <person name="Ruytinx J."/>
            <person name="Liao H.L."/>
            <person name="Branco S."/>
            <person name="Kuo A."/>
            <person name="LaButti K."/>
            <person name="Lipzen A."/>
            <person name="Andreopoulos W."/>
            <person name="Pangilinan J."/>
            <person name="Riley R."/>
            <person name="Hundley H."/>
            <person name="Na H."/>
            <person name="Barry K."/>
            <person name="Grigoriev I.V."/>
            <person name="Stajich J.E."/>
            <person name="Kennedy P.G."/>
        </authorList>
    </citation>
    <scope>NUCLEOTIDE SEQUENCE</scope>
    <source>
        <strain evidence="1">FC423</strain>
    </source>
</reference>
<dbReference type="AlphaFoldDB" id="A0A9P7ER34"/>
<name>A0A9P7ER34_9AGAM</name>
<gene>
    <name evidence="1" type="ORF">F5147DRAFT_659671</name>
</gene>
<dbReference type="RefSeq" id="XP_041284597.1">
    <property type="nucleotide sequence ID" value="XM_041434614.1"/>
</dbReference>
<keyword evidence="2" id="KW-1185">Reference proteome</keyword>
<comment type="caution">
    <text evidence="1">The sequence shown here is derived from an EMBL/GenBank/DDBJ whole genome shotgun (WGS) entry which is preliminary data.</text>
</comment>
<dbReference type="Proteomes" id="UP000823399">
    <property type="component" value="Unassembled WGS sequence"/>
</dbReference>
<sequence>MTGAVRLMMLPSPLVLPSLTGYISKGIALGRKKQVWDTIRAFDLASMFTNRDLNANHLLLLIKVDQHNEALLHVQELANALNMWLLWNADHHYWYSCIADMPQHSEHHTKLQGCVQCADPLDESSKELNNVRLAVNANSPLACNGCNAPHLPVKTHEDLEASPHHPSQVVIPTESTSVSIGVQQTVSQT</sequence>
<organism evidence="1 2">
    <name type="scientific">Suillus discolor</name>
    <dbReference type="NCBI Taxonomy" id="1912936"/>
    <lineage>
        <taxon>Eukaryota</taxon>
        <taxon>Fungi</taxon>
        <taxon>Dikarya</taxon>
        <taxon>Basidiomycota</taxon>
        <taxon>Agaricomycotina</taxon>
        <taxon>Agaricomycetes</taxon>
        <taxon>Agaricomycetidae</taxon>
        <taxon>Boletales</taxon>
        <taxon>Suillineae</taxon>
        <taxon>Suillaceae</taxon>
        <taxon>Suillus</taxon>
    </lineage>
</organism>
<accession>A0A9P7ER34</accession>